<keyword evidence="1" id="KW-0472">Membrane</keyword>
<dbReference type="AlphaFoldDB" id="C9RH33"/>
<keyword evidence="1" id="KW-1133">Transmembrane helix</keyword>
<evidence type="ECO:0000256" key="1">
    <source>
        <dbReference type="SAM" id="Phobius"/>
    </source>
</evidence>
<organism evidence="2 3">
    <name type="scientific">Methanocaldococcus vulcanius (strain ATCC 700851 / DSM 12094 / M7)</name>
    <name type="common">Methanococcus vulcanius</name>
    <dbReference type="NCBI Taxonomy" id="579137"/>
    <lineage>
        <taxon>Archaea</taxon>
        <taxon>Methanobacteriati</taxon>
        <taxon>Methanobacteriota</taxon>
        <taxon>Methanomada group</taxon>
        <taxon>Methanococci</taxon>
        <taxon>Methanococcales</taxon>
        <taxon>Methanocaldococcaceae</taxon>
        <taxon>Methanocaldococcus</taxon>
    </lineage>
</organism>
<dbReference type="HOGENOM" id="CLU_2875149_0_0_2"/>
<keyword evidence="3" id="KW-1185">Reference proteome</keyword>
<name>C9RH33_METVM</name>
<dbReference type="STRING" id="579137.Metvu_1027"/>
<proteinExistence type="predicted"/>
<evidence type="ECO:0000313" key="3">
    <source>
        <dbReference type="Proteomes" id="UP000002063"/>
    </source>
</evidence>
<accession>C9RH33</accession>
<dbReference type="KEGG" id="mvu:Metvu_1027"/>
<feature type="transmembrane region" description="Helical" evidence="1">
    <location>
        <begin position="33"/>
        <end position="59"/>
    </location>
</feature>
<dbReference type="EMBL" id="CP001787">
    <property type="protein sequence ID" value="ACX72885.1"/>
    <property type="molecule type" value="Genomic_DNA"/>
</dbReference>
<keyword evidence="1" id="KW-0812">Transmembrane</keyword>
<gene>
    <name evidence="2" type="ordered locus">Metvu_1027</name>
</gene>
<protein>
    <submittedName>
        <fullName evidence="2">Uncharacterized protein</fullName>
    </submittedName>
</protein>
<evidence type="ECO:0000313" key="2">
    <source>
        <dbReference type="EMBL" id="ACX72885.1"/>
    </source>
</evidence>
<sequence length="63" mass="7336">MFIMKWKIVEMKTKDRYKKELAKKILKVAGKELITHFIIKGAISLGIPTFIIMIVKILLDIAY</sequence>
<dbReference type="Proteomes" id="UP000002063">
    <property type="component" value="Chromosome"/>
</dbReference>
<reference evidence="2" key="1">
    <citation type="submission" date="2009-10" db="EMBL/GenBank/DDBJ databases">
        <title>Complete sequence of chromosome of Methanocaldococcus vulcanius M7.</title>
        <authorList>
            <consortium name="US DOE Joint Genome Institute"/>
            <person name="Lucas S."/>
            <person name="Copeland A."/>
            <person name="Lapidus A."/>
            <person name="Glavina del Rio T."/>
            <person name="Dalin E."/>
            <person name="Tice H."/>
            <person name="Bruce D."/>
            <person name="Goodwin L."/>
            <person name="Pitluck S."/>
            <person name="Lcollab F.I."/>
            <person name="Brettin T."/>
            <person name="Detter J.C."/>
            <person name="Han C."/>
            <person name="Tapia R."/>
            <person name="Kuske C.R."/>
            <person name="Schmutz J."/>
            <person name="Larimer F."/>
            <person name="Land M."/>
            <person name="Hauser L."/>
            <person name="Kyrpides N."/>
            <person name="Ovchinikova G."/>
            <person name="Sieprawska-Lupa M."/>
            <person name="Whitman W.B."/>
            <person name="Woyke T."/>
        </authorList>
    </citation>
    <scope>NUCLEOTIDE SEQUENCE [LARGE SCALE GENOMIC DNA]</scope>
    <source>
        <strain evidence="2">M7</strain>
    </source>
</reference>